<evidence type="ECO:0000313" key="9">
    <source>
        <dbReference type="Proteomes" id="UP001162881"/>
    </source>
</evidence>
<evidence type="ECO:0000256" key="7">
    <source>
        <dbReference type="SAM" id="Phobius"/>
    </source>
</evidence>
<keyword evidence="4 7" id="KW-0812">Transmembrane</keyword>
<dbReference type="PIRSF" id="PIRSF019239">
    <property type="entry name" value="MrpE"/>
    <property type="match status" value="1"/>
</dbReference>
<feature type="transmembrane region" description="Helical" evidence="7">
    <location>
        <begin position="64"/>
        <end position="84"/>
    </location>
</feature>
<comment type="subcellular location">
    <subcellularLocation>
        <location evidence="1">Cell membrane</location>
        <topology evidence="1">Multi-pass membrane protein</topology>
    </subcellularLocation>
</comment>
<dbReference type="PANTHER" id="PTHR34584">
    <property type="entry name" value="NA(+)/H(+) ANTIPORTER SUBUNIT E1"/>
    <property type="match status" value="1"/>
</dbReference>
<keyword evidence="6 7" id="KW-0472">Membrane</keyword>
<sequence length="163" mass="17959">MIHRLLPHPGLSALLLALWLIVFNSLNPGVALIGAGFAVAVPLFSAPFWPERAQLRFGWPLVAYVLLVLYDIVVANFHVAKLIVFKANKDFRPAWLSVPLDLHSAEAITVLAGTISLTPGTVSVDVSTDGRHLLVHALHTDDPEGEIALIKQRYERRLKEIFA</sequence>
<organism evidence="8 9">
    <name type="scientific">Novosphingobium organovorum</name>
    <dbReference type="NCBI Taxonomy" id="2930092"/>
    <lineage>
        <taxon>Bacteria</taxon>
        <taxon>Pseudomonadati</taxon>
        <taxon>Pseudomonadota</taxon>
        <taxon>Alphaproteobacteria</taxon>
        <taxon>Sphingomonadales</taxon>
        <taxon>Sphingomonadaceae</taxon>
        <taxon>Novosphingobium</taxon>
    </lineage>
</organism>
<comment type="caution">
    <text evidence="8">The sequence shown here is derived from an EMBL/GenBank/DDBJ whole genome shotgun (WGS) entry which is preliminary data.</text>
</comment>
<dbReference type="EMBL" id="JALHLF010000024">
    <property type="protein sequence ID" value="MCJ2182746.1"/>
    <property type="molecule type" value="Genomic_DNA"/>
</dbReference>
<keyword evidence="3" id="KW-1003">Cell membrane</keyword>
<gene>
    <name evidence="8" type="ORF">MTR62_08585</name>
</gene>
<dbReference type="NCBIfam" id="NF006518">
    <property type="entry name" value="PRK08965.1-2"/>
    <property type="match status" value="1"/>
</dbReference>
<evidence type="ECO:0000256" key="1">
    <source>
        <dbReference type="ARBA" id="ARBA00004651"/>
    </source>
</evidence>
<proteinExistence type="inferred from homology"/>
<dbReference type="Proteomes" id="UP001162881">
    <property type="component" value="Unassembled WGS sequence"/>
</dbReference>
<dbReference type="InterPro" id="IPR002758">
    <property type="entry name" value="Cation_antiport_E"/>
</dbReference>
<keyword evidence="5 7" id="KW-1133">Transmembrane helix</keyword>
<accession>A0ABT0BD61</accession>
<keyword evidence="9" id="KW-1185">Reference proteome</keyword>
<evidence type="ECO:0000256" key="5">
    <source>
        <dbReference type="ARBA" id="ARBA00022989"/>
    </source>
</evidence>
<evidence type="ECO:0000256" key="3">
    <source>
        <dbReference type="ARBA" id="ARBA00022475"/>
    </source>
</evidence>
<dbReference type="PANTHER" id="PTHR34584:SF1">
    <property type="entry name" value="NA(+)_H(+) ANTIPORTER SUBUNIT E1"/>
    <property type="match status" value="1"/>
</dbReference>
<evidence type="ECO:0000256" key="4">
    <source>
        <dbReference type="ARBA" id="ARBA00022692"/>
    </source>
</evidence>
<evidence type="ECO:0000256" key="2">
    <source>
        <dbReference type="ARBA" id="ARBA00006228"/>
    </source>
</evidence>
<dbReference type="RefSeq" id="WP_244019017.1">
    <property type="nucleotide sequence ID" value="NZ_JALHLF010000024.1"/>
</dbReference>
<dbReference type="Pfam" id="PF01899">
    <property type="entry name" value="MNHE"/>
    <property type="match status" value="1"/>
</dbReference>
<comment type="similarity">
    <text evidence="2">Belongs to the CPA3 antiporters (TC 2.A.63) subunit E family.</text>
</comment>
<evidence type="ECO:0000256" key="6">
    <source>
        <dbReference type="ARBA" id="ARBA00023136"/>
    </source>
</evidence>
<reference evidence="8" key="1">
    <citation type="submission" date="2022-03" db="EMBL/GenBank/DDBJ databases">
        <title>Identification of a novel bacterium isolated from mangrove sediments.</title>
        <authorList>
            <person name="Pan X."/>
        </authorList>
    </citation>
    <scope>NUCLEOTIDE SEQUENCE</scope>
    <source>
        <strain evidence="8">B1949</strain>
    </source>
</reference>
<protein>
    <submittedName>
        <fullName evidence="8">Na+/H+ antiporter subunit E</fullName>
    </submittedName>
</protein>
<evidence type="ECO:0000313" key="8">
    <source>
        <dbReference type="EMBL" id="MCJ2182746.1"/>
    </source>
</evidence>
<name>A0ABT0BD61_9SPHN</name>